<organism evidence="1 2">
    <name type="scientific">Cecembia rubra</name>
    <dbReference type="NCBI Taxonomy" id="1485585"/>
    <lineage>
        <taxon>Bacteria</taxon>
        <taxon>Pseudomonadati</taxon>
        <taxon>Bacteroidota</taxon>
        <taxon>Cytophagia</taxon>
        <taxon>Cytophagales</taxon>
        <taxon>Cyclobacteriaceae</taxon>
        <taxon>Cecembia</taxon>
    </lineage>
</organism>
<dbReference type="AlphaFoldDB" id="A0A2P8E0U3"/>
<keyword evidence="2" id="KW-1185">Reference proteome</keyword>
<gene>
    <name evidence="1" type="ORF">CLV48_108190</name>
</gene>
<name>A0A2P8E0U3_9BACT</name>
<reference evidence="1 2" key="1">
    <citation type="submission" date="2018-03" db="EMBL/GenBank/DDBJ databases">
        <title>Genomic Encyclopedia of Archaeal and Bacterial Type Strains, Phase II (KMG-II): from individual species to whole genera.</title>
        <authorList>
            <person name="Goeker M."/>
        </authorList>
    </citation>
    <scope>NUCLEOTIDE SEQUENCE [LARGE SCALE GENOMIC DNA]</scope>
    <source>
        <strain evidence="1 2">DSM 28057</strain>
    </source>
</reference>
<evidence type="ECO:0000313" key="1">
    <source>
        <dbReference type="EMBL" id="PSL03080.1"/>
    </source>
</evidence>
<accession>A0A2P8E0U3</accession>
<evidence type="ECO:0000313" key="2">
    <source>
        <dbReference type="Proteomes" id="UP000240708"/>
    </source>
</evidence>
<protein>
    <submittedName>
        <fullName evidence="1">Uncharacterized protein</fullName>
    </submittedName>
</protein>
<dbReference type="Proteomes" id="UP000240708">
    <property type="component" value="Unassembled WGS sequence"/>
</dbReference>
<comment type="caution">
    <text evidence="1">The sequence shown here is derived from an EMBL/GenBank/DDBJ whole genome shotgun (WGS) entry which is preliminary data.</text>
</comment>
<sequence>MHKIRSVMGKKDDLYFLKGMVEYGEGYVRKATQK</sequence>
<proteinExistence type="predicted"/>
<dbReference type="EMBL" id="PYGF01000008">
    <property type="protein sequence ID" value="PSL03080.1"/>
    <property type="molecule type" value="Genomic_DNA"/>
</dbReference>